<comment type="caution">
    <text evidence="10">The sequence shown here is derived from an EMBL/GenBank/DDBJ whole genome shotgun (WGS) entry which is preliminary data.</text>
</comment>
<comment type="similarity">
    <text evidence="9">Belongs to the KdpA family.</text>
</comment>
<keyword evidence="7 9" id="KW-0406">Ion transport</keyword>
<feature type="transmembrane region" description="Helical" evidence="9">
    <location>
        <begin position="484"/>
        <end position="510"/>
    </location>
</feature>
<keyword evidence="11" id="KW-1185">Reference proteome</keyword>
<keyword evidence="6 9" id="KW-1133">Transmembrane helix</keyword>
<feature type="transmembrane region" description="Helical" evidence="9">
    <location>
        <begin position="257"/>
        <end position="278"/>
    </location>
</feature>
<feature type="transmembrane region" description="Helical" evidence="9">
    <location>
        <begin position="424"/>
        <end position="443"/>
    </location>
</feature>
<reference evidence="10 11" key="1">
    <citation type="submission" date="2021-03" db="EMBL/GenBank/DDBJ databases">
        <title>Genomic Encyclopedia of Type Strains, Phase IV (KMG-IV): sequencing the most valuable type-strain genomes for metagenomic binning, comparative biology and taxonomic classification.</title>
        <authorList>
            <person name="Goeker M."/>
        </authorList>
    </citation>
    <scope>NUCLEOTIDE SEQUENCE [LARGE SCALE GENOMIC DNA]</scope>
    <source>
        <strain evidence="10 11">DSM 13372</strain>
    </source>
</reference>
<comment type="function">
    <text evidence="9">Part of the high-affinity ATP-driven potassium transport (or Kdp) system, which catalyzes the hydrolysis of ATP coupled with the electrogenic transport of potassium into the cytoplasm. This subunit binds the extracellular potassium ions and delivers the ions to the membrane domain of KdpB through an intramembrane tunnel.</text>
</comment>
<evidence type="ECO:0000256" key="1">
    <source>
        <dbReference type="ARBA" id="ARBA00022448"/>
    </source>
</evidence>
<dbReference type="NCBIfam" id="TIGR00680">
    <property type="entry name" value="kdpA"/>
    <property type="match status" value="1"/>
</dbReference>
<dbReference type="EMBL" id="JAGILA010000009">
    <property type="protein sequence ID" value="MBP2238641.1"/>
    <property type="molecule type" value="Genomic_DNA"/>
</dbReference>
<dbReference type="InterPro" id="IPR018490">
    <property type="entry name" value="cNMP-bd_dom_sf"/>
</dbReference>
<evidence type="ECO:0000313" key="11">
    <source>
        <dbReference type="Proteomes" id="UP000730739"/>
    </source>
</evidence>
<dbReference type="PANTHER" id="PTHR30607:SF2">
    <property type="entry name" value="POTASSIUM-TRANSPORTING ATPASE POTASSIUM-BINDING SUBUNIT"/>
    <property type="match status" value="1"/>
</dbReference>
<evidence type="ECO:0000256" key="4">
    <source>
        <dbReference type="ARBA" id="ARBA00022692"/>
    </source>
</evidence>
<feature type="transmembrane region" description="Helical" evidence="9">
    <location>
        <begin position="531"/>
        <end position="549"/>
    </location>
</feature>
<feature type="transmembrane region" description="Helical" evidence="9">
    <location>
        <begin position="6"/>
        <end position="28"/>
    </location>
</feature>
<keyword evidence="5 9" id="KW-0630">Potassium</keyword>
<dbReference type="Proteomes" id="UP000730739">
    <property type="component" value="Unassembled WGS sequence"/>
</dbReference>
<name>A0ABS4R6X2_9HYPH</name>
<comment type="subunit">
    <text evidence="9">The system is composed of three essential subunits: KdpA, KdpB and KdpC.</text>
</comment>
<evidence type="ECO:0000256" key="9">
    <source>
        <dbReference type="HAMAP-Rule" id="MF_00275"/>
    </source>
</evidence>
<dbReference type="Pfam" id="PF03814">
    <property type="entry name" value="KdpA"/>
    <property type="match status" value="1"/>
</dbReference>
<keyword evidence="4 9" id="KW-0812">Transmembrane</keyword>
<protein>
    <recommendedName>
        <fullName evidence="9">Potassium-transporting ATPase potassium-binding subunit</fullName>
    </recommendedName>
    <alternativeName>
        <fullName evidence="9">ATP phosphohydrolase [potassium-transporting] A chain</fullName>
    </alternativeName>
    <alternativeName>
        <fullName evidence="9">Potassium-binding and translocating subunit A</fullName>
    </alternativeName>
    <alternativeName>
        <fullName evidence="9">Potassium-translocating ATPase A chain</fullName>
    </alternativeName>
</protein>
<dbReference type="Gene3D" id="2.60.120.10">
    <property type="entry name" value="Jelly Rolls"/>
    <property type="match status" value="1"/>
</dbReference>
<feature type="transmembrane region" description="Helical" evidence="9">
    <location>
        <begin position="179"/>
        <end position="198"/>
    </location>
</feature>
<evidence type="ECO:0000256" key="6">
    <source>
        <dbReference type="ARBA" id="ARBA00022989"/>
    </source>
</evidence>
<dbReference type="SUPFAM" id="SSF51206">
    <property type="entry name" value="cAMP-binding domain-like"/>
    <property type="match status" value="1"/>
</dbReference>
<dbReference type="PANTHER" id="PTHR30607">
    <property type="entry name" value="POTASSIUM-TRANSPORTING ATPASE A CHAIN"/>
    <property type="match status" value="1"/>
</dbReference>
<feature type="transmembrane region" description="Helical" evidence="9">
    <location>
        <begin position="63"/>
        <end position="85"/>
    </location>
</feature>
<keyword evidence="8 9" id="KW-0472">Membrane</keyword>
<evidence type="ECO:0000256" key="8">
    <source>
        <dbReference type="ARBA" id="ARBA00023136"/>
    </source>
</evidence>
<proteinExistence type="inferred from homology"/>
<evidence type="ECO:0000313" key="10">
    <source>
        <dbReference type="EMBL" id="MBP2238641.1"/>
    </source>
</evidence>
<gene>
    <name evidence="9" type="primary">kdpA</name>
    <name evidence="10" type="ORF">J2Z31_005182</name>
</gene>
<evidence type="ECO:0000256" key="3">
    <source>
        <dbReference type="ARBA" id="ARBA00022538"/>
    </source>
</evidence>
<evidence type="ECO:0000256" key="7">
    <source>
        <dbReference type="ARBA" id="ARBA00023065"/>
    </source>
</evidence>
<accession>A0ABS4R6X2</accession>
<dbReference type="InterPro" id="IPR004623">
    <property type="entry name" value="KdpA"/>
</dbReference>
<organism evidence="10 11">
    <name type="scientific">Sinorhizobium kostiense</name>
    <dbReference type="NCBI Taxonomy" id="76747"/>
    <lineage>
        <taxon>Bacteria</taxon>
        <taxon>Pseudomonadati</taxon>
        <taxon>Pseudomonadota</taxon>
        <taxon>Alphaproteobacteria</taxon>
        <taxon>Hyphomicrobiales</taxon>
        <taxon>Rhizobiaceae</taxon>
        <taxon>Sinorhizobium/Ensifer group</taxon>
        <taxon>Sinorhizobium</taxon>
    </lineage>
</organism>
<dbReference type="InterPro" id="IPR014710">
    <property type="entry name" value="RmlC-like_jellyroll"/>
</dbReference>
<comment type="subcellular location">
    <subcellularLocation>
        <location evidence="9">Cell membrane</location>
        <topology evidence="9">Multi-pass membrane protein</topology>
    </subcellularLocation>
</comment>
<evidence type="ECO:0000256" key="5">
    <source>
        <dbReference type="ARBA" id="ARBA00022958"/>
    </source>
</evidence>
<keyword evidence="2 9" id="KW-1003">Cell membrane</keyword>
<sequence>MTIIGWLQISLLFLAVVIVVKPLGLYLARVFSGEGNVFSPIFAPVERGLYAAAGVDPAREQGWLAYTLSMLAFSLAGFLSLYAILRLQAFLPLNPQGFGNVPPDLAFNTAVSFITNTNWQNYAGETTLSHFSQMVGLTLQNFVSAASGIAIALAVTRAFACSAVPTIGNFWVDLTRATLYVLLPIAALVAVAFVAMGLPQTFNASVEATTLEGAKQTIALGPVASQEAIKQLGTNGGGFFNANAAHPFENPTALSNYLNIFAMLSLSTALLYAFGQLVGNRRQGWAFIAVTAAFLIAGVAVVYWAEAAGNPILSALGLDPALGNMEGKEVRFGQAMTALYATVTTGLSDGGVNGMHGSFTGLGGLVPMFLIQLGEVLPGGVGSGLYGMIVFGVLAVFVAGLMVGRTPELLGKKIESREMKYAMFAVLILPVAILGFTAISAVLPSAVASIGTAGPHGLSEILYAYTSAAGNNGSAFGGLTGNTLWYNTTLGFAMLLGRFAYAVPVLAIAGSIAAKTRVPASKGTFPTDTPLFGLLIGIILILGGLQLLAEASLFSGHFHCDAIAIVATEVMAVAVAEVGRLLNQDHVFALEWTKHLSRELQSARKRAEIISLRTVGARVDAWLTWNDGDLPPKGEWRRLAEESPCRRKRYTGRFPDAAVFVDNLTRKVH</sequence>
<feature type="transmembrane region" description="Helical" evidence="9">
    <location>
        <begin position="385"/>
        <end position="403"/>
    </location>
</feature>
<evidence type="ECO:0000256" key="2">
    <source>
        <dbReference type="ARBA" id="ARBA00022475"/>
    </source>
</evidence>
<dbReference type="HAMAP" id="MF_00275">
    <property type="entry name" value="KdpA"/>
    <property type="match status" value="1"/>
</dbReference>
<keyword evidence="3 9" id="KW-0633">Potassium transport</keyword>
<feature type="transmembrane region" description="Helical" evidence="9">
    <location>
        <begin position="285"/>
        <end position="305"/>
    </location>
</feature>
<keyword evidence="1 9" id="KW-0813">Transport</keyword>
<feature type="transmembrane region" description="Helical" evidence="9">
    <location>
        <begin position="142"/>
        <end position="167"/>
    </location>
</feature>